<comment type="caution">
    <text evidence="2">The sequence shown here is derived from an EMBL/GenBank/DDBJ whole genome shotgun (WGS) entry which is preliminary data.</text>
</comment>
<evidence type="ECO:0000313" key="3">
    <source>
        <dbReference type="Proteomes" id="UP000327000"/>
    </source>
</evidence>
<gene>
    <name evidence="2" type="ORF">FRZ00_32940</name>
</gene>
<sequence length="252" mass="27101">MRIGTGHRVLHLWSLSEDVVVEHRANGAMVVRGRWGAEWIDRPVPAVREALRRMELGPVLLANVETGKRGGGGPGRERAGQGTGQGRKPGPGQKQGPGQGPGEGRGRRRSDGPDQGRLIMMRVVGRLSHLIVRTLGVDDLRGPLLSVSPVARTGSFVPAPLPEETPVRLPADAVLTPWRSGFTLERADARYRVVLHRPEAVWVLGMLAWPVTPEAASAGLPLPREMTREILAYLAAAEMLAPAGERAGLRVG</sequence>
<dbReference type="Proteomes" id="UP000327000">
    <property type="component" value="Unassembled WGS sequence"/>
</dbReference>
<dbReference type="RefSeq" id="WP_152266044.1">
    <property type="nucleotide sequence ID" value="NZ_VOKX01000131.1"/>
</dbReference>
<proteinExistence type="predicted"/>
<protein>
    <recommendedName>
        <fullName evidence="4">NADH oxidase</fullName>
    </recommendedName>
</protein>
<organism evidence="2 3">
    <name type="scientific">Streptomyces mobaraensis</name>
    <name type="common">Streptoverticillium mobaraense</name>
    <dbReference type="NCBI Taxonomy" id="35621"/>
    <lineage>
        <taxon>Bacteria</taxon>
        <taxon>Bacillati</taxon>
        <taxon>Actinomycetota</taxon>
        <taxon>Actinomycetes</taxon>
        <taxon>Kitasatosporales</taxon>
        <taxon>Streptomycetaceae</taxon>
        <taxon>Streptomyces</taxon>
    </lineage>
</organism>
<name>A0A5N5VZI7_STRMB</name>
<evidence type="ECO:0008006" key="4">
    <source>
        <dbReference type="Google" id="ProtNLM"/>
    </source>
</evidence>
<dbReference type="OrthoDB" id="3723182at2"/>
<reference evidence="2 3" key="1">
    <citation type="journal article" date="2019" name="Microb. Cell Fact.">
        <title>Exploring novel herbicidin analogues by transcriptional regulator overexpression and MS/MS molecular networking.</title>
        <authorList>
            <person name="Shi Y."/>
            <person name="Gu R."/>
            <person name="Li Y."/>
            <person name="Wang X."/>
            <person name="Ren W."/>
            <person name="Li X."/>
            <person name="Wang L."/>
            <person name="Xie Y."/>
            <person name="Hong B."/>
        </authorList>
    </citation>
    <scope>NUCLEOTIDE SEQUENCE [LARGE SCALE GENOMIC DNA]</scope>
    <source>
        <strain evidence="2 3">US-43</strain>
    </source>
</reference>
<dbReference type="EMBL" id="VOKX01000131">
    <property type="protein sequence ID" value="KAB7833599.1"/>
    <property type="molecule type" value="Genomic_DNA"/>
</dbReference>
<keyword evidence="3" id="KW-1185">Reference proteome</keyword>
<accession>A0A5N5VZI7</accession>
<dbReference type="AlphaFoldDB" id="A0A5N5VZI7"/>
<evidence type="ECO:0000313" key="2">
    <source>
        <dbReference type="EMBL" id="KAB7833599.1"/>
    </source>
</evidence>
<feature type="compositionally biased region" description="Gly residues" evidence="1">
    <location>
        <begin position="81"/>
        <end position="103"/>
    </location>
</feature>
<feature type="region of interest" description="Disordered" evidence="1">
    <location>
        <begin position="64"/>
        <end position="116"/>
    </location>
</feature>
<evidence type="ECO:0000256" key="1">
    <source>
        <dbReference type="SAM" id="MobiDB-lite"/>
    </source>
</evidence>